<dbReference type="InterPro" id="IPR047288">
    <property type="entry name" value="Tudor_SGF29_rpt1"/>
</dbReference>
<dbReference type="Gene3D" id="2.30.30.140">
    <property type="match status" value="1"/>
</dbReference>
<dbReference type="Proteomes" id="UP000037069">
    <property type="component" value="Unassembled WGS sequence"/>
</dbReference>
<evidence type="ECO:0000256" key="1">
    <source>
        <dbReference type="SAM" id="MobiDB-lite"/>
    </source>
</evidence>
<gene>
    <name evidence="3" type="ORF">FF38_10249</name>
</gene>
<dbReference type="AlphaFoldDB" id="A0A0L0CHP7"/>
<accession>A0A0L0CHP7</accession>
<dbReference type="PANTHER" id="PTHR21539:SF0">
    <property type="entry name" value="SAGA-ASSOCIATED FACTOR 29"/>
    <property type="match status" value="1"/>
</dbReference>
<evidence type="ECO:0000259" key="2">
    <source>
        <dbReference type="PROSITE" id="PS51518"/>
    </source>
</evidence>
<feature type="region of interest" description="Disordered" evidence="1">
    <location>
        <begin position="1"/>
        <end position="47"/>
    </location>
</feature>
<dbReference type="InterPro" id="IPR037802">
    <property type="entry name" value="SGF29"/>
</dbReference>
<evidence type="ECO:0000313" key="3">
    <source>
        <dbReference type="EMBL" id="KNC31009.1"/>
    </source>
</evidence>
<keyword evidence="4" id="KW-1185">Reference proteome</keyword>
<feature type="non-terminal residue" evidence="3">
    <location>
        <position position="202"/>
    </location>
</feature>
<name>A0A0L0CHP7_LUCCU</name>
<dbReference type="EMBL" id="JRES01000463">
    <property type="protein sequence ID" value="KNC31009.1"/>
    <property type="molecule type" value="Genomic_DNA"/>
</dbReference>
<feature type="compositionally biased region" description="Low complexity" evidence="1">
    <location>
        <begin position="38"/>
        <end position="47"/>
    </location>
</feature>
<dbReference type="InterPro" id="IPR010750">
    <property type="entry name" value="SGF29_tudor-like_dom"/>
</dbReference>
<feature type="compositionally biased region" description="Basic and acidic residues" evidence="1">
    <location>
        <begin position="28"/>
        <end position="37"/>
    </location>
</feature>
<dbReference type="PROSITE" id="PS51518">
    <property type="entry name" value="SGF29_C"/>
    <property type="match status" value="1"/>
</dbReference>
<proteinExistence type="predicted"/>
<feature type="compositionally biased region" description="Low complexity" evidence="1">
    <location>
        <begin position="7"/>
        <end position="26"/>
    </location>
</feature>
<organism evidence="3 4">
    <name type="scientific">Lucilia cuprina</name>
    <name type="common">Green bottle fly</name>
    <name type="synonym">Australian sheep blowfly</name>
    <dbReference type="NCBI Taxonomy" id="7375"/>
    <lineage>
        <taxon>Eukaryota</taxon>
        <taxon>Metazoa</taxon>
        <taxon>Ecdysozoa</taxon>
        <taxon>Arthropoda</taxon>
        <taxon>Hexapoda</taxon>
        <taxon>Insecta</taxon>
        <taxon>Pterygota</taxon>
        <taxon>Neoptera</taxon>
        <taxon>Endopterygota</taxon>
        <taxon>Diptera</taxon>
        <taxon>Brachycera</taxon>
        <taxon>Muscomorpha</taxon>
        <taxon>Oestroidea</taxon>
        <taxon>Calliphoridae</taxon>
        <taxon>Luciliinae</taxon>
        <taxon>Lucilia</taxon>
    </lineage>
</organism>
<reference evidence="3 4" key="1">
    <citation type="journal article" date="2015" name="Nat. Commun.">
        <title>Lucilia cuprina genome unlocks parasitic fly biology to underpin future interventions.</title>
        <authorList>
            <person name="Anstead C.A."/>
            <person name="Korhonen P.K."/>
            <person name="Young N.D."/>
            <person name="Hall R.S."/>
            <person name="Jex A.R."/>
            <person name="Murali S.C."/>
            <person name="Hughes D.S."/>
            <person name="Lee S.F."/>
            <person name="Perry T."/>
            <person name="Stroehlein A.J."/>
            <person name="Ansell B.R."/>
            <person name="Breugelmans B."/>
            <person name="Hofmann A."/>
            <person name="Qu J."/>
            <person name="Dugan S."/>
            <person name="Lee S.L."/>
            <person name="Chao H."/>
            <person name="Dinh H."/>
            <person name="Han Y."/>
            <person name="Doddapaneni H.V."/>
            <person name="Worley K.C."/>
            <person name="Muzny D.M."/>
            <person name="Ioannidis P."/>
            <person name="Waterhouse R.M."/>
            <person name="Zdobnov E.M."/>
            <person name="James P.J."/>
            <person name="Bagnall N.H."/>
            <person name="Kotze A.C."/>
            <person name="Gibbs R.A."/>
            <person name="Richards S."/>
            <person name="Batterham P."/>
            <person name="Gasser R.B."/>
        </authorList>
    </citation>
    <scope>NUCLEOTIDE SEQUENCE [LARGE SCALE GENOMIC DNA]</scope>
    <source>
        <strain evidence="3 4">LS</strain>
        <tissue evidence="3">Full body</tissue>
    </source>
</reference>
<dbReference type="CDD" id="cd20393">
    <property type="entry name" value="Tudor_SGF29_rpt1"/>
    <property type="match status" value="1"/>
</dbReference>
<dbReference type="PANTHER" id="PTHR21539">
    <property type="entry name" value="SAGA-ASSOCIATED FACTOR 29"/>
    <property type="match status" value="1"/>
</dbReference>
<dbReference type="GO" id="GO:0000124">
    <property type="term" value="C:SAGA complex"/>
    <property type="evidence" value="ECO:0007669"/>
    <property type="project" value="InterPro"/>
</dbReference>
<comment type="caution">
    <text evidence="3">The sequence shown here is derived from an EMBL/GenBank/DDBJ whole genome shotgun (WGS) entry which is preliminary data.</text>
</comment>
<sequence>EVKPEISASSTNAGASTNTTTAANNADIKSEGIEKENNSNNLSGKNLNDDIQVGRQVAFKLPGSVVDEWIQCEVTKVITQGYRLEVRDPEPDDHGNPGKSYQCRIKDIILLPLPGQSIKSIPVNSVVLAQYPETTAFYKAKVASYNPKRRIYNLKFEGEEDISKETEVNSDLVLDSELDSKPVYSGLSGLLGLSGSTLVLLS</sequence>
<dbReference type="STRING" id="7375.A0A0L0CHP7"/>
<feature type="non-terminal residue" evidence="3">
    <location>
        <position position="1"/>
    </location>
</feature>
<evidence type="ECO:0000313" key="4">
    <source>
        <dbReference type="Proteomes" id="UP000037069"/>
    </source>
</evidence>
<protein>
    <recommendedName>
        <fullName evidence="2">SGF29 C-terminal domain-containing protein</fullName>
    </recommendedName>
</protein>
<dbReference type="Pfam" id="PF07039">
    <property type="entry name" value="SGF29_Tudor"/>
    <property type="match status" value="1"/>
</dbReference>
<feature type="domain" description="SGF29 C-terminal" evidence="2">
    <location>
        <begin position="47"/>
        <end position="182"/>
    </location>
</feature>